<comment type="similarity">
    <text evidence="2">Belongs to the Ca(2+):cation antiporter (CaCA) (TC 2.A.19) family.</text>
</comment>
<evidence type="ECO:0000259" key="10">
    <source>
        <dbReference type="Pfam" id="PF01699"/>
    </source>
</evidence>
<keyword evidence="7 9" id="KW-0472">Membrane</keyword>
<dbReference type="EMBL" id="JAJTJA010000002">
    <property type="protein sequence ID" value="KAH8703214.1"/>
    <property type="molecule type" value="Genomic_DNA"/>
</dbReference>
<keyword evidence="12" id="KW-1185">Reference proteome</keyword>
<feature type="region of interest" description="Disordered" evidence="8">
    <location>
        <begin position="1"/>
        <end position="33"/>
    </location>
</feature>
<sequence length="561" mass="61131">MESSETRAESDAVGEPFIARDSESDHNPISRREFRHNTVYTSKQKHRRFLSHLRGLLYRQSTVPFGSDNAYQYVSTDDQYESFQEQGVQQGPRSLKNSVSRMIVSNIKLFASMMIVPAALIVGVIKVHPAAAFSLNLAAVIPLSVALTMATESLSRDLGPTAGALLNISCGNLAEIIILYVRSSILLCFRLLTFSRMTALSEGHVRIVQASLLGSLLVNLLLVLGLSLVVAGMAYNEQTYDDTSAQLFIGQLNLTVFSFILPTAFYGAMSKVTDADHASIAFSRAVSLILLIVYIIYLTFHLRSQQTSSEKAFEMDQNAQNRSERASEIELPPLPKPGPHTRWKSSSLSAPPTFDYRHILSKPATSSFPFPRHSLDHVRSRASDASRTNDDPESQEEQRPADRPTWMSRIFALATLIASTIVIGICADTVVANFRTLNERGTLRESFVGLIILPVAGNIAEVITSAMVAAKGEIDLAINVAVGSAIQIGLMVTPLTVLAGWAMGKNMSLHFNGFETVAIVAASLMVSFLLVRGKANHFEGIILIASYAGVSIGALLLPDSR</sequence>
<reference evidence="11" key="1">
    <citation type="submission" date="2021-12" db="EMBL/GenBank/DDBJ databases">
        <title>Convergent genome expansion in fungi linked to evolution of root-endophyte symbiosis.</title>
        <authorList>
            <consortium name="DOE Joint Genome Institute"/>
            <person name="Ke Y.-H."/>
            <person name="Bonito G."/>
            <person name="Liao H.-L."/>
            <person name="Looney B."/>
            <person name="Rojas-Flechas A."/>
            <person name="Nash J."/>
            <person name="Hameed K."/>
            <person name="Schadt C."/>
            <person name="Martin F."/>
            <person name="Crous P.W."/>
            <person name="Miettinen O."/>
            <person name="Magnuson J.K."/>
            <person name="Labbe J."/>
            <person name="Jacobson D."/>
            <person name="Doktycz M.J."/>
            <person name="Veneault-Fourrey C."/>
            <person name="Kuo A."/>
            <person name="Mondo S."/>
            <person name="Calhoun S."/>
            <person name="Riley R."/>
            <person name="Ohm R."/>
            <person name="LaButti K."/>
            <person name="Andreopoulos B."/>
            <person name="Pangilinan J."/>
            <person name="Nolan M."/>
            <person name="Tritt A."/>
            <person name="Clum A."/>
            <person name="Lipzen A."/>
            <person name="Daum C."/>
            <person name="Barry K."/>
            <person name="Grigoriev I.V."/>
            <person name="Vilgalys R."/>
        </authorList>
    </citation>
    <scope>NUCLEOTIDE SEQUENCE</scope>
    <source>
        <strain evidence="11">PMI_201</strain>
    </source>
</reference>
<keyword evidence="4 9" id="KW-0812">Transmembrane</keyword>
<dbReference type="InterPro" id="IPR004713">
    <property type="entry name" value="CaH_exchang"/>
</dbReference>
<evidence type="ECO:0000256" key="2">
    <source>
        <dbReference type="ARBA" id="ARBA00008170"/>
    </source>
</evidence>
<feature type="region of interest" description="Disordered" evidence="8">
    <location>
        <begin position="311"/>
        <end position="349"/>
    </location>
</feature>
<feature type="transmembrane region" description="Helical" evidence="9">
    <location>
        <begin position="103"/>
        <end position="125"/>
    </location>
</feature>
<proteinExistence type="inferred from homology"/>
<keyword evidence="3" id="KW-0813">Transport</keyword>
<feature type="transmembrane region" description="Helical" evidence="9">
    <location>
        <begin position="446"/>
        <end position="469"/>
    </location>
</feature>
<protein>
    <recommendedName>
        <fullName evidence="10">Sodium/calcium exchanger membrane region domain-containing protein</fullName>
    </recommendedName>
</protein>
<dbReference type="GO" id="GO:0012505">
    <property type="term" value="C:endomembrane system"/>
    <property type="evidence" value="ECO:0007669"/>
    <property type="project" value="UniProtKB-SubCell"/>
</dbReference>
<dbReference type="Pfam" id="PF01699">
    <property type="entry name" value="Na_Ca_ex"/>
    <property type="match status" value="2"/>
</dbReference>
<evidence type="ECO:0000313" key="12">
    <source>
        <dbReference type="Proteomes" id="UP001201262"/>
    </source>
</evidence>
<dbReference type="PANTHER" id="PTHR31503">
    <property type="entry name" value="VACUOLAR CALCIUM ION TRANSPORTER"/>
    <property type="match status" value="1"/>
</dbReference>
<accession>A0AAD4KYZ3</accession>
<feature type="transmembrane region" description="Helical" evidence="9">
    <location>
        <begin position="247"/>
        <end position="269"/>
    </location>
</feature>
<dbReference type="GeneID" id="70250040"/>
<feature type="transmembrane region" description="Helical" evidence="9">
    <location>
        <begin position="281"/>
        <end position="300"/>
    </location>
</feature>
<dbReference type="GO" id="GO:0006874">
    <property type="term" value="P:intracellular calcium ion homeostasis"/>
    <property type="evidence" value="ECO:0007669"/>
    <property type="project" value="TreeGrafter"/>
</dbReference>
<evidence type="ECO:0000313" key="11">
    <source>
        <dbReference type="EMBL" id="KAH8703214.1"/>
    </source>
</evidence>
<feature type="transmembrane region" description="Helical" evidence="9">
    <location>
        <begin position="410"/>
        <end position="434"/>
    </location>
</feature>
<keyword evidence="5 9" id="KW-1133">Transmembrane helix</keyword>
<evidence type="ECO:0000256" key="6">
    <source>
        <dbReference type="ARBA" id="ARBA00023065"/>
    </source>
</evidence>
<dbReference type="GO" id="GO:0000329">
    <property type="term" value="C:fungal-type vacuole membrane"/>
    <property type="evidence" value="ECO:0007669"/>
    <property type="project" value="TreeGrafter"/>
</dbReference>
<dbReference type="InterPro" id="IPR044880">
    <property type="entry name" value="NCX_ion-bd_dom_sf"/>
</dbReference>
<dbReference type="PANTHER" id="PTHR31503:SF22">
    <property type="entry name" value="VACUOLAR CALCIUM ION TRANSPORTER"/>
    <property type="match status" value="1"/>
</dbReference>
<evidence type="ECO:0000256" key="9">
    <source>
        <dbReference type="SAM" id="Phobius"/>
    </source>
</evidence>
<feature type="transmembrane region" description="Helical" evidence="9">
    <location>
        <begin position="509"/>
        <end position="531"/>
    </location>
</feature>
<feature type="transmembrane region" description="Helical" evidence="9">
    <location>
        <begin position="172"/>
        <end position="192"/>
    </location>
</feature>
<dbReference type="GO" id="GO:0015369">
    <property type="term" value="F:calcium:proton antiporter activity"/>
    <property type="evidence" value="ECO:0007669"/>
    <property type="project" value="TreeGrafter"/>
</dbReference>
<evidence type="ECO:0000256" key="1">
    <source>
        <dbReference type="ARBA" id="ARBA00004127"/>
    </source>
</evidence>
<feature type="compositionally biased region" description="Basic and acidic residues" evidence="8">
    <location>
        <begin position="18"/>
        <end position="33"/>
    </location>
</feature>
<dbReference type="RefSeq" id="XP_046076232.1">
    <property type="nucleotide sequence ID" value="XM_046219753.1"/>
</dbReference>
<feature type="transmembrane region" description="Helical" evidence="9">
    <location>
        <begin position="476"/>
        <end position="503"/>
    </location>
</feature>
<evidence type="ECO:0000256" key="8">
    <source>
        <dbReference type="SAM" id="MobiDB-lite"/>
    </source>
</evidence>
<feature type="transmembrane region" description="Helical" evidence="9">
    <location>
        <begin position="212"/>
        <end position="235"/>
    </location>
</feature>
<dbReference type="Gene3D" id="1.20.1420.30">
    <property type="entry name" value="NCX, central ion-binding region"/>
    <property type="match status" value="2"/>
</dbReference>
<feature type="region of interest" description="Disordered" evidence="8">
    <location>
        <begin position="367"/>
        <end position="402"/>
    </location>
</feature>
<feature type="transmembrane region" description="Helical" evidence="9">
    <location>
        <begin position="131"/>
        <end position="151"/>
    </location>
</feature>
<organism evidence="11 12">
    <name type="scientific">Talaromyces proteolyticus</name>
    <dbReference type="NCBI Taxonomy" id="1131652"/>
    <lineage>
        <taxon>Eukaryota</taxon>
        <taxon>Fungi</taxon>
        <taxon>Dikarya</taxon>
        <taxon>Ascomycota</taxon>
        <taxon>Pezizomycotina</taxon>
        <taxon>Eurotiomycetes</taxon>
        <taxon>Eurotiomycetidae</taxon>
        <taxon>Eurotiales</taxon>
        <taxon>Trichocomaceae</taxon>
        <taxon>Talaromyces</taxon>
        <taxon>Talaromyces sect. Bacilispori</taxon>
    </lineage>
</organism>
<feature type="transmembrane region" description="Helical" evidence="9">
    <location>
        <begin position="538"/>
        <end position="557"/>
    </location>
</feature>
<feature type="domain" description="Sodium/calcium exchanger membrane region" evidence="10">
    <location>
        <begin position="412"/>
        <end position="550"/>
    </location>
</feature>
<feature type="compositionally biased region" description="Basic and acidic residues" evidence="8">
    <location>
        <begin position="373"/>
        <end position="402"/>
    </location>
</feature>
<keyword evidence="6" id="KW-0406">Ion transport</keyword>
<feature type="compositionally biased region" description="Basic and acidic residues" evidence="8">
    <location>
        <begin position="1"/>
        <end position="10"/>
    </location>
</feature>
<evidence type="ECO:0000256" key="7">
    <source>
        <dbReference type="ARBA" id="ARBA00023136"/>
    </source>
</evidence>
<evidence type="ECO:0000256" key="5">
    <source>
        <dbReference type="ARBA" id="ARBA00022989"/>
    </source>
</evidence>
<evidence type="ECO:0000256" key="4">
    <source>
        <dbReference type="ARBA" id="ARBA00022692"/>
    </source>
</evidence>
<dbReference type="Proteomes" id="UP001201262">
    <property type="component" value="Unassembled WGS sequence"/>
</dbReference>
<name>A0AAD4KYZ3_9EURO</name>
<gene>
    <name evidence="11" type="ORF">BGW36DRAFT_422782</name>
</gene>
<comment type="caution">
    <text evidence="11">The sequence shown here is derived from an EMBL/GenBank/DDBJ whole genome shotgun (WGS) entry which is preliminary data.</text>
</comment>
<dbReference type="AlphaFoldDB" id="A0AAD4KYZ3"/>
<dbReference type="InterPro" id="IPR004837">
    <property type="entry name" value="NaCa_Exmemb"/>
</dbReference>
<evidence type="ECO:0000256" key="3">
    <source>
        <dbReference type="ARBA" id="ARBA00022448"/>
    </source>
</evidence>
<comment type="subcellular location">
    <subcellularLocation>
        <location evidence="1">Endomembrane system</location>
        <topology evidence="1">Multi-pass membrane protein</topology>
    </subcellularLocation>
</comment>
<feature type="domain" description="Sodium/calcium exchanger membrane region" evidence="10">
    <location>
        <begin position="194"/>
        <end position="301"/>
    </location>
</feature>